<accession>A0AAE3W0J4</accession>
<keyword evidence="10" id="KW-1185">Reference proteome</keyword>
<dbReference type="GO" id="GO:0005886">
    <property type="term" value="C:plasma membrane"/>
    <property type="evidence" value="ECO:0007669"/>
    <property type="project" value="UniProtKB-SubCell"/>
</dbReference>
<comment type="caution">
    <text evidence="9">The sequence shown here is derived from an EMBL/GenBank/DDBJ whole genome shotgun (WGS) entry which is preliminary data.</text>
</comment>
<feature type="compositionally biased region" description="Pro residues" evidence="7">
    <location>
        <begin position="103"/>
        <end position="117"/>
    </location>
</feature>
<name>A0AAE3W0J4_9ACTN</name>
<dbReference type="RefSeq" id="WP_307240967.1">
    <property type="nucleotide sequence ID" value="NZ_JAUSUZ010000001.1"/>
</dbReference>
<feature type="region of interest" description="Disordered" evidence="7">
    <location>
        <begin position="101"/>
        <end position="129"/>
    </location>
</feature>
<dbReference type="InterPro" id="IPR008693">
    <property type="entry name" value="MmpS"/>
</dbReference>
<evidence type="ECO:0000313" key="10">
    <source>
        <dbReference type="Proteomes" id="UP001240236"/>
    </source>
</evidence>
<evidence type="ECO:0000256" key="4">
    <source>
        <dbReference type="ARBA" id="ARBA00022692"/>
    </source>
</evidence>
<evidence type="ECO:0000256" key="8">
    <source>
        <dbReference type="SAM" id="Phobius"/>
    </source>
</evidence>
<keyword evidence="6 8" id="KW-0472">Membrane</keyword>
<sequence length="246" mass="25930">MTEPHPPSPQPEQPNPWARPPEGVPEQPVQYGPPQYGQPQYAPPPTAHWAYDPQQAPPPQQRSVKPIIAIIAAAVVLLCAGTVVAGVLVFNQARNAAQDVLPSLPPLPTGAPEPTRPAPTGSAPATEDPFQIPGLPDLDDLLPTGAGVTASPDATVVYEVTGPDDAAVTYTEAGTTPKSERDVRLPWRKEFTLGSETPLLSVTGIHFGTENSELTCRITLDGKEIVKRTASGNASTATCMQFVVVS</sequence>
<dbReference type="InterPro" id="IPR038468">
    <property type="entry name" value="MmpS_C"/>
</dbReference>
<evidence type="ECO:0000256" key="5">
    <source>
        <dbReference type="ARBA" id="ARBA00022989"/>
    </source>
</evidence>
<protein>
    <recommendedName>
        <fullName evidence="11">MmpS family membrane protein</fullName>
    </recommendedName>
</protein>
<feature type="transmembrane region" description="Helical" evidence="8">
    <location>
        <begin position="67"/>
        <end position="90"/>
    </location>
</feature>
<feature type="region of interest" description="Disordered" evidence="7">
    <location>
        <begin position="1"/>
        <end position="60"/>
    </location>
</feature>
<dbReference type="AlphaFoldDB" id="A0AAE3W0J4"/>
<evidence type="ECO:0000313" key="9">
    <source>
        <dbReference type="EMBL" id="MDQ0367121.1"/>
    </source>
</evidence>
<evidence type="ECO:0000256" key="1">
    <source>
        <dbReference type="ARBA" id="ARBA00004236"/>
    </source>
</evidence>
<dbReference type="EMBL" id="JAUSUZ010000001">
    <property type="protein sequence ID" value="MDQ0367121.1"/>
    <property type="molecule type" value="Genomic_DNA"/>
</dbReference>
<evidence type="ECO:0008006" key="11">
    <source>
        <dbReference type="Google" id="ProtNLM"/>
    </source>
</evidence>
<feature type="compositionally biased region" description="Pro residues" evidence="7">
    <location>
        <begin position="1"/>
        <end position="23"/>
    </location>
</feature>
<comment type="similarity">
    <text evidence="2">Belongs to the MmpS family.</text>
</comment>
<organism evidence="9 10">
    <name type="scientific">Catenuloplanes indicus</name>
    <dbReference type="NCBI Taxonomy" id="137267"/>
    <lineage>
        <taxon>Bacteria</taxon>
        <taxon>Bacillati</taxon>
        <taxon>Actinomycetota</taxon>
        <taxon>Actinomycetes</taxon>
        <taxon>Micromonosporales</taxon>
        <taxon>Micromonosporaceae</taxon>
        <taxon>Catenuloplanes</taxon>
    </lineage>
</organism>
<feature type="compositionally biased region" description="Low complexity" evidence="7">
    <location>
        <begin position="24"/>
        <end position="40"/>
    </location>
</feature>
<proteinExistence type="inferred from homology"/>
<dbReference type="Pfam" id="PF05423">
    <property type="entry name" value="Mycobact_memb"/>
    <property type="match status" value="1"/>
</dbReference>
<reference evidence="9 10" key="1">
    <citation type="submission" date="2023-07" db="EMBL/GenBank/DDBJ databases">
        <title>Sequencing the genomes of 1000 actinobacteria strains.</title>
        <authorList>
            <person name="Klenk H.-P."/>
        </authorList>
    </citation>
    <scope>NUCLEOTIDE SEQUENCE [LARGE SCALE GENOMIC DNA]</scope>
    <source>
        <strain evidence="9 10">DSM 44709</strain>
    </source>
</reference>
<keyword evidence="3" id="KW-1003">Cell membrane</keyword>
<evidence type="ECO:0000256" key="6">
    <source>
        <dbReference type="ARBA" id="ARBA00023136"/>
    </source>
</evidence>
<dbReference type="Proteomes" id="UP001240236">
    <property type="component" value="Unassembled WGS sequence"/>
</dbReference>
<evidence type="ECO:0000256" key="7">
    <source>
        <dbReference type="SAM" id="MobiDB-lite"/>
    </source>
</evidence>
<dbReference type="Gene3D" id="2.60.40.2880">
    <property type="entry name" value="MmpS1-5, C-terminal soluble domain"/>
    <property type="match status" value="1"/>
</dbReference>
<keyword evidence="4 8" id="KW-0812">Transmembrane</keyword>
<keyword evidence="5 8" id="KW-1133">Transmembrane helix</keyword>
<gene>
    <name evidence="9" type="ORF">J2S42_003790</name>
</gene>
<evidence type="ECO:0000256" key="3">
    <source>
        <dbReference type="ARBA" id="ARBA00022475"/>
    </source>
</evidence>
<comment type="subcellular location">
    <subcellularLocation>
        <location evidence="1">Cell membrane</location>
    </subcellularLocation>
</comment>
<evidence type="ECO:0000256" key="2">
    <source>
        <dbReference type="ARBA" id="ARBA00007531"/>
    </source>
</evidence>